<accession>A2EAM0</accession>
<dbReference type="EMBL" id="DS113340">
    <property type="protein sequence ID" value="EAY10331.1"/>
    <property type="molecule type" value="Genomic_DNA"/>
</dbReference>
<sequence>MFNKFNQNDQVPDLTRNEFIVFCKSCGNQNLPQDDITKATNSIKHYQKQPESLESFLDLIATDSDRFVRFYSAQGLIEWVKSDFEFNQDQIDQIMNLLIEKYNENESLQERHDFAEILNVMAYFTCLSPNYLSILNNFNAFSQINFLINFIVAIHSEYFQTRRKSSELRSILIENKEVLINLILQAPVFSAWFRLIQTIFNNFDDDVPVYMEAFLKRTDSFTEEFYPEVFGVIEEFLKFDLGYEYDELITLVIQYAISVCTDETETALKSSKHVISFLADYSFEYYDTHIDVFISIAESSIALLHHYDELCDDLINNVLNMASSFQHLETHAELLEYRKAYIDAIANFFTEYPFLIDSKFDHPLSVLQSSNFPEIRLELLKFYEDRFDNITFGLVYVASFVQDWMLEKTDVYNIFLKQILALPEIPASSMKFIKLLNRLNMQDCVNEEMIPTYINISISFFEQTPLDTCQFLKLFLEKFKEKCKEYLNDLINFFVPYLSSSEVNIKKYIYAILISLADLHGEDAEQFLQNIGSDILNTISEAMNTDNPKEVIESLKMFDFIITNQRNEAGPTCLKFFNNLAASYVSLVQPILMFESDDLQSQLATVFHSFITMKWITESDFQFVIEYSLSALATKPIKEHMSLLIDTLPYSFIPDVTSLLTQINVNGDAELVDEFVRFLTNFLVNNSVNFWEQISPEFILHLLESDNPSILEESLDLCKQILLSDSLPEGFNASLIEFIMQRFNSNFSEKRVRHKFFEILMAKKESVPIAIDQFLSIVGDNNDYAEQIKAELSRESPNRNVISTNMWKLLQNYELEQQQHK</sequence>
<dbReference type="InParanoid" id="A2EAM0"/>
<dbReference type="SMR" id="A2EAM0"/>
<reference evidence="1" key="1">
    <citation type="submission" date="2006-10" db="EMBL/GenBank/DDBJ databases">
        <authorList>
            <person name="Amadeo P."/>
            <person name="Zhao Q."/>
            <person name="Wortman J."/>
            <person name="Fraser-Liggett C."/>
            <person name="Carlton J."/>
        </authorList>
    </citation>
    <scope>NUCLEOTIDE SEQUENCE</scope>
    <source>
        <strain evidence="1">G3</strain>
    </source>
</reference>
<dbReference type="SUPFAM" id="SSF48371">
    <property type="entry name" value="ARM repeat"/>
    <property type="match status" value="1"/>
</dbReference>
<reference evidence="1" key="2">
    <citation type="journal article" date="2007" name="Science">
        <title>Draft genome sequence of the sexually transmitted pathogen Trichomonas vaginalis.</title>
        <authorList>
            <person name="Carlton J.M."/>
            <person name="Hirt R.P."/>
            <person name="Silva J.C."/>
            <person name="Delcher A.L."/>
            <person name="Schatz M."/>
            <person name="Zhao Q."/>
            <person name="Wortman J.R."/>
            <person name="Bidwell S.L."/>
            <person name="Alsmark U.C.M."/>
            <person name="Besteiro S."/>
            <person name="Sicheritz-Ponten T."/>
            <person name="Noel C.J."/>
            <person name="Dacks J.B."/>
            <person name="Foster P.G."/>
            <person name="Simillion C."/>
            <person name="Van de Peer Y."/>
            <person name="Miranda-Saavedra D."/>
            <person name="Barton G.J."/>
            <person name="Westrop G.D."/>
            <person name="Mueller S."/>
            <person name="Dessi D."/>
            <person name="Fiori P.L."/>
            <person name="Ren Q."/>
            <person name="Paulsen I."/>
            <person name="Zhang H."/>
            <person name="Bastida-Corcuera F.D."/>
            <person name="Simoes-Barbosa A."/>
            <person name="Brown M.T."/>
            <person name="Hayes R.D."/>
            <person name="Mukherjee M."/>
            <person name="Okumura C.Y."/>
            <person name="Schneider R."/>
            <person name="Smith A.J."/>
            <person name="Vanacova S."/>
            <person name="Villalvazo M."/>
            <person name="Haas B.J."/>
            <person name="Pertea M."/>
            <person name="Feldblyum T.V."/>
            <person name="Utterback T.R."/>
            <person name="Shu C.L."/>
            <person name="Osoegawa K."/>
            <person name="de Jong P.J."/>
            <person name="Hrdy I."/>
            <person name="Horvathova L."/>
            <person name="Zubacova Z."/>
            <person name="Dolezal P."/>
            <person name="Malik S.B."/>
            <person name="Logsdon J.M. Jr."/>
            <person name="Henze K."/>
            <person name="Gupta A."/>
            <person name="Wang C.C."/>
            <person name="Dunne R.L."/>
            <person name="Upcroft J.A."/>
            <person name="Upcroft P."/>
            <person name="White O."/>
            <person name="Salzberg S.L."/>
            <person name="Tang P."/>
            <person name="Chiu C.-H."/>
            <person name="Lee Y.-S."/>
            <person name="Embley T.M."/>
            <person name="Coombs G.H."/>
            <person name="Mottram J.C."/>
            <person name="Tachezy J."/>
            <person name="Fraser-Liggett C.M."/>
            <person name="Johnson P.J."/>
        </authorList>
    </citation>
    <scope>NUCLEOTIDE SEQUENCE [LARGE SCALE GENOMIC DNA]</scope>
    <source>
        <strain evidence="1">G3</strain>
    </source>
</reference>
<dbReference type="AlphaFoldDB" id="A2EAM0"/>
<protein>
    <submittedName>
        <fullName evidence="1">Uncharacterized protein</fullName>
    </submittedName>
</protein>
<proteinExistence type="predicted"/>
<dbReference type="VEuPathDB" id="TrichDB:TVAG_491890"/>
<dbReference type="Gene3D" id="1.25.10.10">
    <property type="entry name" value="Leucine-rich Repeat Variant"/>
    <property type="match status" value="1"/>
</dbReference>
<keyword evidence="2" id="KW-1185">Reference proteome</keyword>
<dbReference type="VEuPathDB" id="TrichDB:TVAGG3_1004550"/>
<dbReference type="Proteomes" id="UP000001542">
    <property type="component" value="Unassembled WGS sequence"/>
</dbReference>
<dbReference type="InterPro" id="IPR011989">
    <property type="entry name" value="ARM-like"/>
</dbReference>
<dbReference type="InterPro" id="IPR016024">
    <property type="entry name" value="ARM-type_fold"/>
</dbReference>
<name>A2EAM0_TRIV3</name>
<organism evidence="1 2">
    <name type="scientific">Trichomonas vaginalis (strain ATCC PRA-98 / G3)</name>
    <dbReference type="NCBI Taxonomy" id="412133"/>
    <lineage>
        <taxon>Eukaryota</taxon>
        <taxon>Metamonada</taxon>
        <taxon>Parabasalia</taxon>
        <taxon>Trichomonadida</taxon>
        <taxon>Trichomonadidae</taxon>
        <taxon>Trichomonas</taxon>
    </lineage>
</organism>
<dbReference type="RefSeq" id="XP_001322554.1">
    <property type="nucleotide sequence ID" value="XM_001322519.1"/>
</dbReference>
<evidence type="ECO:0000313" key="2">
    <source>
        <dbReference type="Proteomes" id="UP000001542"/>
    </source>
</evidence>
<dbReference type="KEGG" id="tva:4768264"/>
<evidence type="ECO:0000313" key="1">
    <source>
        <dbReference type="EMBL" id="EAY10331.1"/>
    </source>
</evidence>
<gene>
    <name evidence="1" type="ORF">TVAG_491890</name>
</gene>